<evidence type="ECO:0000256" key="1">
    <source>
        <dbReference type="SAM" id="Phobius"/>
    </source>
</evidence>
<proteinExistence type="predicted"/>
<dbReference type="AlphaFoldDB" id="A0A397Y5N2"/>
<sequence length="58" mass="6791">MAFNESDDKELSPQSYLHSLRCVMRLFFAKLSAMVSWTASDFAFGFVYSFFFCSEKRL</sequence>
<protein>
    <submittedName>
        <fullName evidence="2">Uncharacterized protein</fullName>
    </submittedName>
</protein>
<accession>A0A397Y5N2</accession>
<keyword evidence="1" id="KW-0812">Transmembrane</keyword>
<evidence type="ECO:0000313" key="3">
    <source>
        <dbReference type="Proteomes" id="UP000264353"/>
    </source>
</evidence>
<feature type="transmembrane region" description="Helical" evidence="1">
    <location>
        <begin position="34"/>
        <end position="53"/>
    </location>
</feature>
<gene>
    <name evidence="2" type="ORF">BRARA_I02880</name>
</gene>
<organism evidence="2 3">
    <name type="scientific">Brassica campestris</name>
    <name type="common">Field mustard</name>
    <dbReference type="NCBI Taxonomy" id="3711"/>
    <lineage>
        <taxon>Eukaryota</taxon>
        <taxon>Viridiplantae</taxon>
        <taxon>Streptophyta</taxon>
        <taxon>Embryophyta</taxon>
        <taxon>Tracheophyta</taxon>
        <taxon>Spermatophyta</taxon>
        <taxon>Magnoliopsida</taxon>
        <taxon>eudicotyledons</taxon>
        <taxon>Gunneridae</taxon>
        <taxon>Pentapetalae</taxon>
        <taxon>rosids</taxon>
        <taxon>malvids</taxon>
        <taxon>Brassicales</taxon>
        <taxon>Brassicaceae</taxon>
        <taxon>Brassiceae</taxon>
        <taxon>Brassica</taxon>
    </lineage>
</organism>
<reference evidence="2 3" key="1">
    <citation type="submission" date="2018-06" db="EMBL/GenBank/DDBJ databases">
        <title>WGS assembly of Brassica rapa FPsc.</title>
        <authorList>
            <person name="Bowman J."/>
            <person name="Kohchi T."/>
            <person name="Yamato K."/>
            <person name="Jenkins J."/>
            <person name="Shu S."/>
            <person name="Ishizaki K."/>
            <person name="Yamaoka S."/>
            <person name="Nishihama R."/>
            <person name="Nakamura Y."/>
            <person name="Berger F."/>
            <person name="Adam C."/>
            <person name="Aki S."/>
            <person name="Althoff F."/>
            <person name="Araki T."/>
            <person name="Arteaga-Vazquez M."/>
            <person name="Balasubrmanian S."/>
            <person name="Bauer D."/>
            <person name="Boehm C."/>
            <person name="Briginshaw L."/>
            <person name="Caballero-Perez J."/>
            <person name="Catarino B."/>
            <person name="Chen F."/>
            <person name="Chiyoda S."/>
            <person name="Chovatia M."/>
            <person name="Davies K."/>
            <person name="Delmans M."/>
            <person name="Demura T."/>
            <person name="Dierschke T."/>
            <person name="Dolan L."/>
            <person name="Dorantes-Acosta A."/>
            <person name="Eklund D."/>
            <person name="Florent S."/>
            <person name="Flores-Sandoval E."/>
            <person name="Fujiyama A."/>
            <person name="Fukuzawa H."/>
            <person name="Galik B."/>
            <person name="Grimanelli D."/>
            <person name="Grimwood J."/>
            <person name="Grossniklaus U."/>
            <person name="Hamada T."/>
            <person name="Haseloff J."/>
            <person name="Hetherington A."/>
            <person name="Higo A."/>
            <person name="Hirakawa Y."/>
            <person name="Hundley H."/>
            <person name="Ikeda Y."/>
            <person name="Inoue K."/>
            <person name="Inoue S."/>
            <person name="Ishida S."/>
            <person name="Jia Q."/>
            <person name="Kakita M."/>
            <person name="Kanazawa T."/>
            <person name="Kawai Y."/>
            <person name="Kawashima T."/>
            <person name="Kennedy M."/>
            <person name="Kinose K."/>
            <person name="Kinoshita T."/>
            <person name="Kohara Y."/>
            <person name="Koide E."/>
            <person name="Komatsu K."/>
            <person name="Kopischke S."/>
            <person name="Kubo M."/>
            <person name="Kyozuka J."/>
            <person name="Lagercrantz U."/>
            <person name="Lin S."/>
            <person name="Lindquist E."/>
            <person name="Lipzen A."/>
            <person name="Lu C."/>
            <person name="Luna E."/>
            <person name="Martienssen R."/>
            <person name="Minamino N."/>
            <person name="Mizutani M."/>
            <person name="Mizutani M."/>
            <person name="Mochizuki N."/>
            <person name="Monte I."/>
            <person name="Mosher R."/>
            <person name="Nagasaki H."/>
            <person name="Nakagami H."/>
            <person name="Naramoto S."/>
            <person name="Nishitani K."/>
            <person name="Ohtani M."/>
            <person name="Okamoto T."/>
            <person name="Okumura M."/>
            <person name="Phillips J."/>
            <person name="Pollak B."/>
            <person name="Reinders A."/>
            <person name="Roevekamp M."/>
            <person name="Sano R."/>
            <person name="Sawa S."/>
            <person name="Schmid M."/>
            <person name="Shirakawa M."/>
            <person name="Solano R."/>
            <person name="Spunde A."/>
            <person name="Suetsugu N."/>
            <person name="Sugano S."/>
            <person name="Sugiyama A."/>
            <person name="Sun R."/>
            <person name="Suzuki Y."/>
            <person name="Takenaka M."/>
            <person name="Takezawa D."/>
            <person name="Tomogane H."/>
            <person name="Tsuzuki M."/>
            <person name="Ueda T."/>
            <person name="Umeda M."/>
            <person name="Ward J."/>
            <person name="Watanabe Y."/>
            <person name="Yazaki K."/>
            <person name="Yokoyama R."/>
            <person name="Yoshitake Y."/>
            <person name="Yotsui I."/>
            <person name="Zachgo S."/>
            <person name="Schmutz J."/>
        </authorList>
    </citation>
    <scope>NUCLEOTIDE SEQUENCE [LARGE SCALE GENOMIC DNA]</scope>
    <source>
        <strain evidence="3">cv. B-3</strain>
    </source>
</reference>
<dbReference type="Proteomes" id="UP000264353">
    <property type="component" value="Chromosome A9"/>
</dbReference>
<dbReference type="EMBL" id="CM010636">
    <property type="protein sequence ID" value="RID46200.1"/>
    <property type="molecule type" value="Genomic_DNA"/>
</dbReference>
<name>A0A397Y5N2_BRACM</name>
<keyword evidence="1" id="KW-1133">Transmembrane helix</keyword>
<keyword evidence="1" id="KW-0472">Membrane</keyword>
<evidence type="ECO:0000313" key="2">
    <source>
        <dbReference type="EMBL" id="RID46200.1"/>
    </source>
</evidence>